<dbReference type="OrthoDB" id="49016at2759"/>
<protein>
    <recommendedName>
        <fullName evidence="2">Sec23/Sec24 trunk domain-containing protein</fullName>
    </recommendedName>
</protein>
<keyword evidence="4" id="KW-1185">Reference proteome</keyword>
<accession>A0A6A4M9C6</accession>
<dbReference type="SUPFAM" id="SSF82919">
    <property type="entry name" value="Zn-finger domain of Sec23/24"/>
    <property type="match status" value="1"/>
</dbReference>
<dbReference type="Pfam" id="PF04811">
    <property type="entry name" value="Sec23_trunk"/>
    <property type="match status" value="1"/>
</dbReference>
<feature type="region of interest" description="Disordered" evidence="1">
    <location>
        <begin position="1"/>
        <end position="115"/>
    </location>
</feature>
<organism evidence="3 4">
    <name type="scientific">Rhododendron williamsianum</name>
    <dbReference type="NCBI Taxonomy" id="262921"/>
    <lineage>
        <taxon>Eukaryota</taxon>
        <taxon>Viridiplantae</taxon>
        <taxon>Streptophyta</taxon>
        <taxon>Embryophyta</taxon>
        <taxon>Tracheophyta</taxon>
        <taxon>Spermatophyta</taxon>
        <taxon>Magnoliopsida</taxon>
        <taxon>eudicotyledons</taxon>
        <taxon>Gunneridae</taxon>
        <taxon>Pentapetalae</taxon>
        <taxon>asterids</taxon>
        <taxon>Ericales</taxon>
        <taxon>Ericaceae</taxon>
        <taxon>Ericoideae</taxon>
        <taxon>Rhodoreae</taxon>
        <taxon>Rhododendron</taxon>
    </lineage>
</organism>
<dbReference type="SUPFAM" id="SSF53300">
    <property type="entry name" value="vWA-like"/>
    <property type="match status" value="1"/>
</dbReference>
<proteinExistence type="predicted"/>
<dbReference type="PANTHER" id="PTHR13803:SF39">
    <property type="entry name" value="SECRETORY 24AB, ISOFORM A"/>
    <property type="match status" value="1"/>
</dbReference>
<sequence length="683" mass="74010">MNTMRAEDPNYGSIPQRPAGPPFAAAYRPTPPGAPQTTTPFLSSGPVVGSEASGFRPTQTLNSNIPSMPPPPSSYGPAVPLQRFPTPQFSSTAQPLPLRPSPPGQPVLTSPFKPPGVHLPSPPVSLHQPHIPSMPMGSPPQSISHLPSRMSGPQPFQSTFPGYPSKPSAVLTQPPPVQPAPFVTHQGGYGPPPPATSAHLLSHQRGYVHPPLVAQMQHQGSGPPMGTLQGLTEDFSSLSLASIPGSLDPGLDSKVLPRPLDGDMEPKSLDEMYPMNCHSRYLRLTTSAIPNSSSLVSKWHLPLGAVVCPLAEAPDGMGEESGVATSVLYLMTIAIHMASHMLHQRCGLWQDMFARQDQYFSSGPGVPGDYFAHLDAGGRRVDLNERPELTKGSVEFIAPAEYMVRAPMPPLYFFLIDVSISAIRSGMLESSLMQPQMMVVSDLDDIFVPLPDDLLVNLSESRSVVDAFVDSLPSMFQDNVNVESAFGPALKAAFMVMHKLGGKLLIFQNTLPSLGVGRLRLRGDDLRAYGTDKEQALRMPEDPFYKQMAADCTKYQIAVNVYAFSDKYTDIASLGVKFTSYHGNFMLRSTDLLALPAVDCDKAYAMQLGLEEALLTAQTVYFQVALLYPLTYISKNFYSPITRACNCGSCLLEKLLISFFSLKIMIQMPIKESPAPGCFRASN</sequence>
<evidence type="ECO:0000259" key="2">
    <source>
        <dbReference type="Pfam" id="PF04811"/>
    </source>
</evidence>
<gene>
    <name evidence="3" type="ORF">C3L33_04135</name>
</gene>
<feature type="domain" description="Sec23/Sec24 trunk" evidence="2">
    <location>
        <begin position="428"/>
        <end position="578"/>
    </location>
</feature>
<dbReference type="InterPro" id="IPR006896">
    <property type="entry name" value="Sec23/24_trunk_dom"/>
</dbReference>
<feature type="compositionally biased region" description="Polar residues" evidence="1">
    <location>
        <begin position="85"/>
        <end position="94"/>
    </location>
</feature>
<dbReference type="InterPro" id="IPR036174">
    <property type="entry name" value="Znf_Sec23_Sec24_sf"/>
</dbReference>
<dbReference type="GO" id="GO:0000149">
    <property type="term" value="F:SNARE binding"/>
    <property type="evidence" value="ECO:0007669"/>
    <property type="project" value="TreeGrafter"/>
</dbReference>
<feature type="non-terminal residue" evidence="3">
    <location>
        <position position="1"/>
    </location>
</feature>
<evidence type="ECO:0000256" key="1">
    <source>
        <dbReference type="SAM" id="MobiDB-lite"/>
    </source>
</evidence>
<dbReference type="AlphaFoldDB" id="A0A6A4M9C6"/>
<dbReference type="InterPro" id="IPR050550">
    <property type="entry name" value="SEC23_SEC24_subfamily"/>
</dbReference>
<dbReference type="GO" id="GO:0090110">
    <property type="term" value="P:COPII-coated vesicle cargo loading"/>
    <property type="evidence" value="ECO:0007669"/>
    <property type="project" value="TreeGrafter"/>
</dbReference>
<dbReference type="Gene3D" id="3.40.50.410">
    <property type="entry name" value="von Willebrand factor, type A domain"/>
    <property type="match status" value="1"/>
</dbReference>
<reference evidence="3 4" key="1">
    <citation type="journal article" date="2019" name="Genome Biol. Evol.">
        <title>The Rhododendron genome and chromosomal organization provide insight into shared whole-genome duplications across the heath family (Ericaceae).</title>
        <authorList>
            <person name="Soza V.L."/>
            <person name="Lindsley D."/>
            <person name="Waalkes A."/>
            <person name="Ramage E."/>
            <person name="Patwardhan R.P."/>
            <person name="Burton J.N."/>
            <person name="Adey A."/>
            <person name="Kumar A."/>
            <person name="Qiu R."/>
            <person name="Shendure J."/>
            <person name="Hall B."/>
        </authorList>
    </citation>
    <scope>NUCLEOTIDE SEQUENCE [LARGE SCALE GENOMIC DNA]</scope>
    <source>
        <strain evidence="3">RSF 1966-606</strain>
    </source>
</reference>
<comment type="caution">
    <text evidence="3">The sequence shown here is derived from an EMBL/GenBank/DDBJ whole genome shotgun (WGS) entry which is preliminary data.</text>
</comment>
<dbReference type="SUPFAM" id="SSF81995">
    <property type="entry name" value="beta-sandwich domain of Sec23/24"/>
    <property type="match status" value="1"/>
</dbReference>
<dbReference type="PANTHER" id="PTHR13803">
    <property type="entry name" value="SEC24-RELATED PROTEIN"/>
    <property type="match status" value="1"/>
</dbReference>
<dbReference type="GO" id="GO:0006886">
    <property type="term" value="P:intracellular protein transport"/>
    <property type="evidence" value="ECO:0007669"/>
    <property type="project" value="InterPro"/>
</dbReference>
<dbReference type="GO" id="GO:0030127">
    <property type="term" value="C:COPII vesicle coat"/>
    <property type="evidence" value="ECO:0007669"/>
    <property type="project" value="InterPro"/>
</dbReference>
<dbReference type="GO" id="GO:0008270">
    <property type="term" value="F:zinc ion binding"/>
    <property type="evidence" value="ECO:0007669"/>
    <property type="project" value="InterPro"/>
</dbReference>
<evidence type="ECO:0000313" key="3">
    <source>
        <dbReference type="EMBL" id="KAE9463939.1"/>
    </source>
</evidence>
<evidence type="ECO:0000313" key="4">
    <source>
        <dbReference type="Proteomes" id="UP000428333"/>
    </source>
</evidence>
<feature type="region of interest" description="Disordered" evidence="1">
    <location>
        <begin position="133"/>
        <end position="160"/>
    </location>
</feature>
<dbReference type="InterPro" id="IPR036465">
    <property type="entry name" value="vWFA_dom_sf"/>
</dbReference>
<name>A0A6A4M9C6_9ERIC</name>
<dbReference type="Proteomes" id="UP000428333">
    <property type="component" value="Linkage Group LG03"/>
</dbReference>
<dbReference type="GO" id="GO:0070971">
    <property type="term" value="C:endoplasmic reticulum exit site"/>
    <property type="evidence" value="ECO:0007669"/>
    <property type="project" value="TreeGrafter"/>
</dbReference>
<dbReference type="EMBL" id="QEFC01000547">
    <property type="protein sequence ID" value="KAE9463939.1"/>
    <property type="molecule type" value="Genomic_DNA"/>
</dbReference>